<dbReference type="PATRIC" id="fig|1328313.3.peg.526"/>
<comment type="caution">
    <text evidence="1">The sequence shown here is derived from an EMBL/GenBank/DDBJ whole genome shotgun (WGS) entry which is preliminary data.</text>
</comment>
<reference evidence="1 2" key="1">
    <citation type="journal article" date="2014" name="Genome Announc.">
        <title>Draft Genome Sequence of the Agar-Degrading Bacterium Catenovulum sp. Strain DS-2, Isolated from Intestines of Haliotis diversicolor.</title>
        <authorList>
            <person name="Shan D."/>
            <person name="Li X."/>
            <person name="Gu Z."/>
            <person name="Wei G."/>
            <person name="Gao Z."/>
            <person name="Shao Z."/>
        </authorList>
    </citation>
    <scope>NUCLEOTIDE SEQUENCE [LARGE SCALE GENOMIC DNA]</scope>
    <source>
        <strain evidence="1 2">DS-2</strain>
    </source>
</reference>
<proteinExistence type="predicted"/>
<evidence type="ECO:0000313" key="2">
    <source>
        <dbReference type="Proteomes" id="UP000019276"/>
    </source>
</evidence>
<keyword evidence="2" id="KW-1185">Reference proteome</keyword>
<accession>W7QFI1</accession>
<dbReference type="Proteomes" id="UP000019276">
    <property type="component" value="Unassembled WGS sequence"/>
</dbReference>
<dbReference type="STRING" id="1328313.DS2_02525"/>
<dbReference type="EMBL" id="ARZY01000003">
    <property type="protein sequence ID" value="EWH11664.1"/>
    <property type="molecule type" value="Genomic_DNA"/>
</dbReference>
<sequence length="142" mass="16498">MHLSLYAISLLRKKVVNLVKIKYRYTLVRYVHILGKKVTKKLTILVRVEPGCLGPTGKDYVEDFCTFANPVFSRIREQALNWQLVPRYDKSLDEVELQLEGRKLTPEQAEKYLSMLDTSFTEISEDIGNKLSICIDKFFEAH</sequence>
<dbReference type="AlphaFoldDB" id="W7QFI1"/>
<organism evidence="1 2">
    <name type="scientific">Catenovulum agarivorans DS-2</name>
    <dbReference type="NCBI Taxonomy" id="1328313"/>
    <lineage>
        <taxon>Bacteria</taxon>
        <taxon>Pseudomonadati</taxon>
        <taxon>Pseudomonadota</taxon>
        <taxon>Gammaproteobacteria</taxon>
        <taxon>Alteromonadales</taxon>
        <taxon>Alteromonadaceae</taxon>
        <taxon>Catenovulum</taxon>
    </lineage>
</organism>
<dbReference type="eggNOG" id="ENOG50331HC">
    <property type="taxonomic scope" value="Bacteria"/>
</dbReference>
<name>W7QFI1_9ALTE</name>
<protein>
    <submittedName>
        <fullName evidence="1">Uncharacterized protein</fullName>
    </submittedName>
</protein>
<gene>
    <name evidence="1" type="ORF">DS2_02525</name>
</gene>
<evidence type="ECO:0000313" key="1">
    <source>
        <dbReference type="EMBL" id="EWH11664.1"/>
    </source>
</evidence>